<dbReference type="SUPFAM" id="SSF48179">
    <property type="entry name" value="6-phosphogluconate dehydrogenase C-terminal domain-like"/>
    <property type="match status" value="1"/>
</dbReference>
<dbReference type="KEGG" id="dfc:DFI_07945"/>
<dbReference type="InterPro" id="IPR028939">
    <property type="entry name" value="P5C_Rdtase_cat_N"/>
</dbReference>
<dbReference type="GO" id="GO:0004735">
    <property type="term" value="F:pyrroline-5-carboxylate reductase activity"/>
    <property type="evidence" value="ECO:0007669"/>
    <property type="project" value="UniProtKB-UniRule"/>
</dbReference>
<feature type="domain" description="Pyrroline-5-carboxylate reductase catalytic N-terminal" evidence="8">
    <location>
        <begin position="2"/>
        <end position="92"/>
    </location>
</feature>
<dbReference type="PROSITE" id="PS00521">
    <property type="entry name" value="P5CR"/>
    <property type="match status" value="1"/>
</dbReference>
<proteinExistence type="inferred from homology"/>
<dbReference type="InterPro" id="IPR036291">
    <property type="entry name" value="NAD(P)-bd_dom_sf"/>
</dbReference>
<dbReference type="SUPFAM" id="SSF51735">
    <property type="entry name" value="NAD(P)-binding Rossmann-fold domains"/>
    <property type="match status" value="1"/>
</dbReference>
<dbReference type="HAMAP" id="MF_01925">
    <property type="entry name" value="P5C_reductase"/>
    <property type="match status" value="1"/>
</dbReference>
<evidence type="ECO:0000256" key="5">
    <source>
        <dbReference type="NCBIfam" id="TIGR00112"/>
    </source>
</evidence>
<reference evidence="10 11" key="1">
    <citation type="submission" date="2017-05" db="EMBL/GenBank/DDBJ databases">
        <title>The complete genome sequence of Deinococcus ficus isolated from the rhizosphere of the Ficus religiosa L. in Taiwan.</title>
        <authorList>
            <person name="Wu K.-M."/>
            <person name="Liao T.-L."/>
            <person name="Liu Y.-M."/>
            <person name="Young C.-C."/>
            <person name="Tsai S.-F."/>
        </authorList>
    </citation>
    <scope>NUCLEOTIDE SEQUENCE [LARGE SCALE GENOMIC DNA]</scope>
    <source>
        <strain evidence="10 11">CC-FR2-10</strain>
    </source>
</reference>
<keyword evidence="4 7" id="KW-0641">Proline biosynthesis</keyword>
<evidence type="ECO:0000313" key="10">
    <source>
        <dbReference type="EMBL" id="ASN80938.1"/>
    </source>
</evidence>
<name>A0A221SWC1_9DEIO</name>
<dbReference type="EMBL" id="CP021081">
    <property type="protein sequence ID" value="ASN80938.1"/>
    <property type="molecule type" value="Genomic_DNA"/>
</dbReference>
<comment type="subcellular location">
    <subcellularLocation>
        <location evidence="4">Cytoplasm</location>
    </subcellularLocation>
</comment>
<dbReference type="PANTHER" id="PTHR11645:SF0">
    <property type="entry name" value="PYRROLINE-5-CARBOXYLATE REDUCTASE 3"/>
    <property type="match status" value="1"/>
</dbReference>
<keyword evidence="2 4" id="KW-0521">NADP</keyword>
<keyword evidence="11" id="KW-1185">Reference proteome</keyword>
<dbReference type="Gene3D" id="3.40.50.720">
    <property type="entry name" value="NAD(P)-binding Rossmann-like Domain"/>
    <property type="match status" value="1"/>
</dbReference>
<dbReference type="InterPro" id="IPR008927">
    <property type="entry name" value="6-PGluconate_DH-like_C_sf"/>
</dbReference>
<dbReference type="FunFam" id="1.10.3730.10:FF:000001">
    <property type="entry name" value="Pyrroline-5-carboxylate reductase"/>
    <property type="match status" value="1"/>
</dbReference>
<evidence type="ECO:0000256" key="4">
    <source>
        <dbReference type="HAMAP-Rule" id="MF_01925"/>
    </source>
</evidence>
<comment type="pathway">
    <text evidence="4 7">Amino-acid biosynthesis; L-proline biosynthesis; L-proline from L-glutamate 5-semialdehyde: step 1/1.</text>
</comment>
<comment type="catalytic activity">
    <reaction evidence="4 7">
        <text>L-proline + NADP(+) = (S)-1-pyrroline-5-carboxylate + NADPH + 2 H(+)</text>
        <dbReference type="Rhea" id="RHEA:14109"/>
        <dbReference type="ChEBI" id="CHEBI:15378"/>
        <dbReference type="ChEBI" id="CHEBI:17388"/>
        <dbReference type="ChEBI" id="CHEBI:57783"/>
        <dbReference type="ChEBI" id="CHEBI:58349"/>
        <dbReference type="ChEBI" id="CHEBI:60039"/>
        <dbReference type="EC" id="1.5.1.2"/>
    </reaction>
</comment>
<organism evidence="10 11">
    <name type="scientific">Deinococcus ficus</name>
    <dbReference type="NCBI Taxonomy" id="317577"/>
    <lineage>
        <taxon>Bacteria</taxon>
        <taxon>Thermotogati</taxon>
        <taxon>Deinococcota</taxon>
        <taxon>Deinococci</taxon>
        <taxon>Deinococcales</taxon>
        <taxon>Deinococcaceae</taxon>
        <taxon>Deinococcus</taxon>
    </lineage>
</organism>
<gene>
    <name evidence="4" type="primary">proC</name>
    <name evidence="10" type="ORF">DFI_07945</name>
</gene>
<protein>
    <recommendedName>
        <fullName evidence="4 5">Pyrroline-5-carboxylate reductase</fullName>
        <shortName evidence="4">P5C reductase</shortName>
        <shortName evidence="4">P5CR</shortName>
        <ecNumber evidence="4 5">1.5.1.2</ecNumber>
    </recommendedName>
    <alternativeName>
        <fullName evidence="4">PCA reductase</fullName>
    </alternativeName>
</protein>
<dbReference type="InterPro" id="IPR053790">
    <property type="entry name" value="P5CR-like_CS"/>
</dbReference>
<dbReference type="EC" id="1.5.1.2" evidence="4 5"/>
<comment type="function">
    <text evidence="4">Catalyzes the reduction of 1-pyrroline-5-carboxylate (PCA) to L-proline.</text>
</comment>
<comment type="similarity">
    <text evidence="1 4 7">Belongs to the pyrroline-5-carboxylate reductase family.</text>
</comment>
<evidence type="ECO:0000256" key="3">
    <source>
        <dbReference type="ARBA" id="ARBA00023002"/>
    </source>
</evidence>
<keyword evidence="3 4" id="KW-0560">Oxidoreductase</keyword>
<evidence type="ECO:0000256" key="6">
    <source>
        <dbReference type="PIRSR" id="PIRSR000193-1"/>
    </source>
</evidence>
<dbReference type="Pfam" id="PF03807">
    <property type="entry name" value="F420_oxidored"/>
    <property type="match status" value="1"/>
</dbReference>
<dbReference type="UniPathway" id="UPA00098">
    <property type="reaction ID" value="UER00361"/>
</dbReference>
<dbReference type="STRING" id="317577.GCA_000419625_02327"/>
<comment type="catalytic activity">
    <reaction evidence="4">
        <text>L-proline + NAD(+) = (S)-1-pyrroline-5-carboxylate + NADH + 2 H(+)</text>
        <dbReference type="Rhea" id="RHEA:14105"/>
        <dbReference type="ChEBI" id="CHEBI:15378"/>
        <dbReference type="ChEBI" id="CHEBI:17388"/>
        <dbReference type="ChEBI" id="CHEBI:57540"/>
        <dbReference type="ChEBI" id="CHEBI:57945"/>
        <dbReference type="ChEBI" id="CHEBI:60039"/>
        <dbReference type="EC" id="1.5.1.2"/>
    </reaction>
</comment>
<dbReference type="GO" id="GO:0055129">
    <property type="term" value="P:L-proline biosynthetic process"/>
    <property type="evidence" value="ECO:0007669"/>
    <property type="project" value="UniProtKB-UniRule"/>
</dbReference>
<keyword evidence="4 7" id="KW-0028">Amino-acid biosynthesis</keyword>
<dbReference type="RefSeq" id="WP_027461690.1">
    <property type="nucleotide sequence ID" value="NZ_CP021081.1"/>
</dbReference>
<dbReference type="AlphaFoldDB" id="A0A221SWC1"/>
<evidence type="ECO:0000256" key="2">
    <source>
        <dbReference type="ARBA" id="ARBA00022857"/>
    </source>
</evidence>
<dbReference type="PIRSF" id="PIRSF000193">
    <property type="entry name" value="Pyrrol-5-carb_rd"/>
    <property type="match status" value="1"/>
</dbReference>
<feature type="domain" description="Pyrroline-5-carboxylate reductase dimerisation" evidence="9">
    <location>
        <begin position="155"/>
        <end position="257"/>
    </location>
</feature>
<dbReference type="PANTHER" id="PTHR11645">
    <property type="entry name" value="PYRROLINE-5-CARBOXYLATE REDUCTASE"/>
    <property type="match status" value="1"/>
</dbReference>
<evidence type="ECO:0000259" key="9">
    <source>
        <dbReference type="Pfam" id="PF14748"/>
    </source>
</evidence>
<dbReference type="GO" id="GO:0005737">
    <property type="term" value="C:cytoplasm"/>
    <property type="evidence" value="ECO:0007669"/>
    <property type="project" value="UniProtKB-SubCell"/>
</dbReference>
<evidence type="ECO:0000256" key="7">
    <source>
        <dbReference type="RuleBase" id="RU003903"/>
    </source>
</evidence>
<dbReference type="InterPro" id="IPR029036">
    <property type="entry name" value="P5CR_dimer"/>
</dbReference>
<evidence type="ECO:0000259" key="8">
    <source>
        <dbReference type="Pfam" id="PF03807"/>
    </source>
</evidence>
<dbReference type="Proteomes" id="UP000259030">
    <property type="component" value="Chromosome"/>
</dbReference>
<sequence length="263" mass="27277">MKLAIVGVGKLGLSLLEGVTRRSVLAPQDIGLIDIHTERTAEIAERTGAVLLDPAQLGRAERIVIALQPRAFPAAAEWLAQENAGYISTMAGVSLSALSRRLGTKRVVRVMPNLGATIGLSQTAIAAPKEAVQAGDHAFAHQLFDAVGDAYDLPENLFDVFTGMSASGPGYAAVVAEALADGAVRMGMPRALAQELAAKLLVTSGELLQRRLHPGLLKDEVASPGGTTIAGLSALESAGVRGGLMAAVEAATRRSTDLGRDQE</sequence>
<dbReference type="Pfam" id="PF14748">
    <property type="entry name" value="P5CR_dimer"/>
    <property type="match status" value="1"/>
</dbReference>
<dbReference type="Gene3D" id="1.10.3730.10">
    <property type="entry name" value="ProC C-terminal domain-like"/>
    <property type="match status" value="1"/>
</dbReference>
<dbReference type="NCBIfam" id="TIGR00112">
    <property type="entry name" value="proC"/>
    <property type="match status" value="1"/>
</dbReference>
<keyword evidence="4" id="KW-0963">Cytoplasm</keyword>
<feature type="binding site" evidence="6">
    <location>
        <begin position="66"/>
        <end position="69"/>
    </location>
    <ligand>
        <name>NADP(+)</name>
        <dbReference type="ChEBI" id="CHEBI:58349"/>
    </ligand>
</feature>
<dbReference type="InterPro" id="IPR000304">
    <property type="entry name" value="Pyrroline-COOH_reductase"/>
</dbReference>
<accession>A0A221SWC1</accession>
<evidence type="ECO:0000313" key="11">
    <source>
        <dbReference type="Proteomes" id="UP000259030"/>
    </source>
</evidence>
<evidence type="ECO:0000256" key="1">
    <source>
        <dbReference type="ARBA" id="ARBA00005525"/>
    </source>
</evidence>